<evidence type="ECO:0000313" key="5">
    <source>
        <dbReference type="Proteomes" id="UP000316747"/>
    </source>
</evidence>
<dbReference type="PANTHER" id="PTHR10166">
    <property type="entry name" value="VOLTAGE-DEPENDENT CALCIUM CHANNEL SUBUNIT ALPHA-2/DELTA-RELATED"/>
    <property type="match status" value="1"/>
</dbReference>
<dbReference type="EMBL" id="VFPM01000003">
    <property type="protein sequence ID" value="TQM58190.1"/>
    <property type="molecule type" value="Genomic_DNA"/>
</dbReference>
<dbReference type="InterPro" id="IPR051173">
    <property type="entry name" value="Ca_channel_alpha-2/delta"/>
</dbReference>
<feature type="domain" description="VWFA" evidence="3">
    <location>
        <begin position="429"/>
        <end position="623"/>
    </location>
</feature>
<evidence type="ECO:0000256" key="2">
    <source>
        <dbReference type="SAM" id="Phobius"/>
    </source>
</evidence>
<keyword evidence="2" id="KW-1133">Transmembrane helix</keyword>
<dbReference type="PANTHER" id="PTHR10166:SF37">
    <property type="entry name" value="STOLID, ISOFORM H"/>
    <property type="match status" value="1"/>
</dbReference>
<feature type="compositionally biased region" description="Basic residues" evidence="1">
    <location>
        <begin position="37"/>
        <end position="46"/>
    </location>
</feature>
<feature type="transmembrane region" description="Helical" evidence="2">
    <location>
        <begin position="51"/>
        <end position="72"/>
    </location>
</feature>
<evidence type="ECO:0000259" key="3">
    <source>
        <dbReference type="PROSITE" id="PS50234"/>
    </source>
</evidence>
<dbReference type="Proteomes" id="UP000316747">
    <property type="component" value="Unassembled WGS sequence"/>
</dbReference>
<dbReference type="GO" id="GO:0005891">
    <property type="term" value="C:voltage-gated calcium channel complex"/>
    <property type="evidence" value="ECO:0007669"/>
    <property type="project" value="TreeGrafter"/>
</dbReference>
<dbReference type="SMART" id="SM00327">
    <property type="entry name" value="VWA"/>
    <property type="match status" value="1"/>
</dbReference>
<dbReference type="InterPro" id="IPR002035">
    <property type="entry name" value="VWF_A"/>
</dbReference>
<comment type="caution">
    <text evidence="4">The sequence shown here is derived from an EMBL/GenBank/DDBJ whole genome shotgun (WGS) entry which is preliminary data.</text>
</comment>
<dbReference type="PROSITE" id="PS50234">
    <property type="entry name" value="VWFA"/>
    <property type="match status" value="1"/>
</dbReference>
<dbReference type="SUPFAM" id="SSF53300">
    <property type="entry name" value="vWA-like"/>
    <property type="match status" value="1"/>
</dbReference>
<keyword evidence="2" id="KW-0812">Transmembrane</keyword>
<accession>A0A543HIS3</accession>
<dbReference type="Pfam" id="PF13531">
    <property type="entry name" value="SBP_bac_11"/>
    <property type="match status" value="1"/>
</dbReference>
<proteinExistence type="predicted"/>
<feature type="region of interest" description="Disordered" evidence="1">
    <location>
        <begin position="1"/>
        <end position="46"/>
    </location>
</feature>
<evidence type="ECO:0000313" key="4">
    <source>
        <dbReference type="EMBL" id="TQM58190.1"/>
    </source>
</evidence>
<gene>
    <name evidence="4" type="ORF">FBY41_3550</name>
</gene>
<name>A0A543HIS3_9MICO</name>
<dbReference type="InterPro" id="IPR036465">
    <property type="entry name" value="vWFA_dom_sf"/>
</dbReference>
<evidence type="ECO:0000256" key="1">
    <source>
        <dbReference type="SAM" id="MobiDB-lite"/>
    </source>
</evidence>
<organism evidence="4 5">
    <name type="scientific">Humibacillus xanthopallidus</name>
    <dbReference type="NCBI Taxonomy" id="412689"/>
    <lineage>
        <taxon>Bacteria</taxon>
        <taxon>Bacillati</taxon>
        <taxon>Actinomycetota</taxon>
        <taxon>Actinomycetes</taxon>
        <taxon>Micrococcales</taxon>
        <taxon>Intrasporangiaceae</taxon>
        <taxon>Humibacillus</taxon>
    </lineage>
</organism>
<keyword evidence="2" id="KW-0472">Membrane</keyword>
<protein>
    <submittedName>
        <fullName evidence="4">Ca-activated chloride channel family protein</fullName>
    </submittedName>
</protein>
<reference evidence="4 5" key="1">
    <citation type="submission" date="2019-06" db="EMBL/GenBank/DDBJ databases">
        <title>Genome sequencing of plant associated microbes to promote plant fitness in Sorghum bicolor and Oryza sativa.</title>
        <authorList>
            <person name="Coleman-Derr D."/>
        </authorList>
    </citation>
    <scope>NUCLEOTIDE SEQUENCE [LARGE SCALE GENOMIC DNA]</scope>
    <source>
        <strain evidence="4 5">KV-663</strain>
    </source>
</reference>
<keyword evidence="5" id="KW-1185">Reference proteome</keyword>
<dbReference type="Pfam" id="PF13519">
    <property type="entry name" value="VWA_2"/>
    <property type="match status" value="1"/>
</dbReference>
<sequence length="625" mass="65634">MEQEPDHPSRPMGPYERSLTEKLAGSAAGSTPERRGGGRHRAPGRGPRRSVRLVILGVVAALVLGLGAFALLRPDDESADAALACGPTRVPLTIAASPSLAPVLTKAAADFDRGTESLVDGRCTTTKVVATEPEAFGDTLRTALEAGGGANAPTAWMPDASIWSEVLSRRPELAKALSPSFPVVAVSPVVVAAPRPMAEALGWPATQPSWAQLLELGRNPAGWAAHGHADWGRARISWQDPLTDAASLSAMVSLTDGVVPEADTADATRRSLLRTQSSLATLHADAEKVFAPLRDSSKPLPEVLRSASLMPTTEHAVRTFNASSPRVPLVALYPTDGIYPNEVPLITVRAGWVTPQQQAALDRFAVFIVSGQASGQFAAAGWRTPRLETESDISDGAVASEPRYTPAGPSSWKLARALQGWTAVDRQGSVMVVLDTSGSMNERVAAAGNATRLDLAKQAISASLPLFSDRTNVGLWTFSRKDNRADYTSVLDLGPPSRTIGGTPAMQALQKSVSGLRADGATGLYDTVIAAADAAQRGWRAGDNTIILISDGKNEDPGSASLEQVLTRLRSLGGGDRPVRILSIALGGAADAATLRKFSDVTRGEAYVARQPEDLDKVFLAALTG</sequence>
<dbReference type="AlphaFoldDB" id="A0A543HIS3"/>
<dbReference type="GO" id="GO:0005245">
    <property type="term" value="F:voltage-gated calcium channel activity"/>
    <property type="evidence" value="ECO:0007669"/>
    <property type="project" value="TreeGrafter"/>
</dbReference>
<dbReference type="Gene3D" id="3.40.50.410">
    <property type="entry name" value="von Willebrand factor, type A domain"/>
    <property type="match status" value="1"/>
</dbReference>